<dbReference type="GO" id="GO:1904680">
    <property type="term" value="F:peptide transmembrane transporter activity"/>
    <property type="evidence" value="ECO:0007669"/>
    <property type="project" value="TreeGrafter"/>
</dbReference>
<evidence type="ECO:0000256" key="6">
    <source>
        <dbReference type="SAM" id="Phobius"/>
    </source>
</evidence>
<feature type="region of interest" description="Disordered" evidence="5">
    <location>
        <begin position="578"/>
        <end position="606"/>
    </location>
</feature>
<evidence type="ECO:0000256" key="2">
    <source>
        <dbReference type="ARBA" id="ARBA00005695"/>
    </source>
</evidence>
<keyword evidence="6" id="KW-0812">Transmembrane</keyword>
<proteinExistence type="inferred from homology"/>
<evidence type="ECO:0000256" key="4">
    <source>
        <dbReference type="ARBA" id="ARBA00022729"/>
    </source>
</evidence>
<dbReference type="CDD" id="cd00995">
    <property type="entry name" value="PBP2_NikA_DppA_OppA_like"/>
    <property type="match status" value="1"/>
</dbReference>
<evidence type="ECO:0000259" key="7">
    <source>
        <dbReference type="Pfam" id="PF00496"/>
    </source>
</evidence>
<dbReference type="PANTHER" id="PTHR30290:SF10">
    <property type="entry name" value="PERIPLASMIC OLIGOPEPTIDE-BINDING PROTEIN-RELATED"/>
    <property type="match status" value="1"/>
</dbReference>
<protein>
    <submittedName>
        <fullName evidence="9">Unannotated protein</fullName>
    </submittedName>
</protein>
<accession>A0A6J7JR49</accession>
<evidence type="ECO:0000256" key="3">
    <source>
        <dbReference type="ARBA" id="ARBA00022448"/>
    </source>
</evidence>
<dbReference type="SUPFAM" id="SSF53850">
    <property type="entry name" value="Periplasmic binding protein-like II"/>
    <property type="match status" value="1"/>
</dbReference>
<dbReference type="Pfam" id="PF00496">
    <property type="entry name" value="SBP_bac_5"/>
    <property type="match status" value="1"/>
</dbReference>
<dbReference type="GO" id="GO:0042597">
    <property type="term" value="C:periplasmic space"/>
    <property type="evidence" value="ECO:0007669"/>
    <property type="project" value="UniProtKB-ARBA"/>
</dbReference>
<dbReference type="EMBL" id="CAFBIZ010000035">
    <property type="protein sequence ID" value="CAB4847445.1"/>
    <property type="molecule type" value="Genomic_DNA"/>
</dbReference>
<keyword evidence="3" id="KW-0813">Transport</keyword>
<dbReference type="Gene3D" id="3.10.105.10">
    <property type="entry name" value="Dipeptide-binding Protein, Domain 3"/>
    <property type="match status" value="1"/>
</dbReference>
<reference evidence="9" key="1">
    <citation type="submission" date="2020-05" db="EMBL/GenBank/DDBJ databases">
        <authorList>
            <person name="Chiriac C."/>
            <person name="Salcher M."/>
            <person name="Ghai R."/>
            <person name="Kavagutti S V."/>
        </authorList>
    </citation>
    <scope>NUCLEOTIDE SEQUENCE</scope>
</reference>
<comment type="similarity">
    <text evidence="2">Belongs to the bacterial solute-binding protein 5 family.</text>
</comment>
<dbReference type="PIRSF" id="PIRSF002741">
    <property type="entry name" value="MppA"/>
    <property type="match status" value="1"/>
</dbReference>
<dbReference type="InterPro" id="IPR000914">
    <property type="entry name" value="SBP_5_dom"/>
</dbReference>
<sequence>MSSLSVRTRLLAGCSVAALILGAGLAGAGLSGTASAADDPGASSTRSVFTVGMTQDIDSANPFTGIVAVAYEMFQMEYPTLTEYSASDFSIVPGLAESWSEAADKKSWTYKIRAGLTWSDGQPLTAADAAYSFNRVINGQYERTNYGSYVGNITKAVATDATTLVLSVEKPSPIMEKLLVYIIPEHIWKSIDEKAIKSYKNEGTLASPTVGAGPYVMIERRVGQFIRMQANPNFWRGKPAVDEIVFKIYKNQDALGQALKKGEIDFADSLESNVFKSLQNIPGITTVSSTYSGFNELSFNTGAALDDGTPIGDGNPLLKDKALRQALGWAIDRDALVAKVLGGSGSPASTIVPTMYAALHLDPANPVTYDPTKAKSLLDAAGYAVGSDGIRADAKGNRLSFRLLARSDSSGGASTKAAAFIKGYFAAVGVEVTTKVISSDALTEIIGQGNFDMFEWGWVVEPDPNYQLSTFTCANRSYVDGGSTYANLSDSFYCNPAYDALFEQQGVETDVAKRTAMIKQMQQMLYDDAPYILTYYYDNPEAYRSDRFTGFVPQPAPKGSLLFQYGTWSYENLKPVSEVTATPESPGSTNTASAAPDPGTQPESTPSSSWGLIAGIVILALVIIVVVVVLAQRRNRDLDVDDDRE</sequence>
<name>A0A6J7JR49_9ZZZZ</name>
<dbReference type="AlphaFoldDB" id="A0A6J7JR49"/>
<feature type="compositionally biased region" description="Polar residues" evidence="5">
    <location>
        <begin position="579"/>
        <end position="593"/>
    </location>
</feature>
<feature type="domain" description="Solute-binding protein family 5" evidence="7">
    <location>
        <begin position="91"/>
        <end position="474"/>
    </location>
</feature>
<gene>
    <name evidence="8" type="ORF">UFOPK3268_00423</name>
    <name evidence="9" type="ORF">UFOPK3752_01372</name>
</gene>
<dbReference type="PANTHER" id="PTHR30290">
    <property type="entry name" value="PERIPLASMIC BINDING COMPONENT OF ABC TRANSPORTER"/>
    <property type="match status" value="1"/>
</dbReference>
<evidence type="ECO:0000256" key="1">
    <source>
        <dbReference type="ARBA" id="ARBA00004196"/>
    </source>
</evidence>
<keyword evidence="6" id="KW-0472">Membrane</keyword>
<dbReference type="Gene3D" id="3.40.190.10">
    <property type="entry name" value="Periplasmic binding protein-like II"/>
    <property type="match status" value="1"/>
</dbReference>
<organism evidence="9">
    <name type="scientific">freshwater metagenome</name>
    <dbReference type="NCBI Taxonomy" id="449393"/>
    <lineage>
        <taxon>unclassified sequences</taxon>
        <taxon>metagenomes</taxon>
        <taxon>ecological metagenomes</taxon>
    </lineage>
</organism>
<evidence type="ECO:0000313" key="8">
    <source>
        <dbReference type="EMBL" id="CAB4847445.1"/>
    </source>
</evidence>
<keyword evidence="4" id="KW-0732">Signal</keyword>
<dbReference type="InterPro" id="IPR039424">
    <property type="entry name" value="SBP_5"/>
</dbReference>
<dbReference type="InterPro" id="IPR030678">
    <property type="entry name" value="Peptide/Ni-bd"/>
</dbReference>
<evidence type="ECO:0000256" key="5">
    <source>
        <dbReference type="SAM" id="MobiDB-lite"/>
    </source>
</evidence>
<dbReference type="GO" id="GO:0043190">
    <property type="term" value="C:ATP-binding cassette (ABC) transporter complex"/>
    <property type="evidence" value="ECO:0007669"/>
    <property type="project" value="InterPro"/>
</dbReference>
<keyword evidence="6" id="KW-1133">Transmembrane helix</keyword>
<dbReference type="GO" id="GO:0015833">
    <property type="term" value="P:peptide transport"/>
    <property type="evidence" value="ECO:0007669"/>
    <property type="project" value="TreeGrafter"/>
</dbReference>
<dbReference type="GO" id="GO:0030313">
    <property type="term" value="C:cell envelope"/>
    <property type="evidence" value="ECO:0007669"/>
    <property type="project" value="UniProtKB-SubCell"/>
</dbReference>
<feature type="transmembrane region" description="Helical" evidence="6">
    <location>
        <begin position="610"/>
        <end position="631"/>
    </location>
</feature>
<evidence type="ECO:0000313" key="9">
    <source>
        <dbReference type="EMBL" id="CAB4946218.1"/>
    </source>
</evidence>
<dbReference type="EMBL" id="CAFBND010000053">
    <property type="protein sequence ID" value="CAB4946218.1"/>
    <property type="molecule type" value="Genomic_DNA"/>
</dbReference>
<comment type="subcellular location">
    <subcellularLocation>
        <location evidence="1">Cell envelope</location>
    </subcellularLocation>
</comment>